<accession>A0A2H5XAQ5</accession>
<evidence type="ECO:0000256" key="2">
    <source>
        <dbReference type="SAM" id="MobiDB-lite"/>
    </source>
</evidence>
<evidence type="ECO:0000313" key="6">
    <source>
        <dbReference type="Proteomes" id="UP000236173"/>
    </source>
</evidence>
<sequence>MAHEVHAQTEVHHEPQSFWTRYIFSQDAKIIGIQYLITAFVMGFVAMVLSWLMRLQLGFPGKTFPWLEKLLPHAAQGGILNQDFYLAAVTMHGTIMIFFFITAAGTGGFSNFLIPLQIGARDMAFPFLNMLSYWVYLAACIVLIASFFVPGGPAGGGWTMYPPLSSVKEALMGSGWGATLWLIALALFIASTTMGSLNYITTVLNLRTKGMTMGRLPLTVWALFITAILGLLSFPVLFAAAVMLLLDRHLGTSFFTPYLVVSDKHIPHEGGNPILWQHLFWFLAHPEVYIAILPSMGITSEVLSTHARKPIFGYKGMVAAIAAIALLSFLVWGHHMFVSGMNPWLGTAFMTTTLLIAVPSAIKTFNWLATLWGGNIRFTTAMLFAIGFISTFATGGLTGIFLGNPPVDIPLHDTYFVVAHFHFVMGVSAVFGLFAGVYHWFPKMFGRMMNERLGKLHFWLTFIGVYFIFFPMHYLGFLGVPRRYYAFDQYDFIPQALVHNINVVVSVAAFIVGAAQLLFVINFIWSLFKGPKADRNPWKANTLEWQAPSPPPHGNWGDELPVVYRWPYDYSVPGAPEDFIPQTVPTVPARRGDGGDGKGGQASQ</sequence>
<dbReference type="Gene3D" id="1.20.210.10">
    <property type="entry name" value="Cytochrome c oxidase-like, subunit I domain"/>
    <property type="match status" value="1"/>
</dbReference>
<keyword evidence="3" id="KW-0812">Transmembrane</keyword>
<dbReference type="GO" id="GO:0022904">
    <property type="term" value="P:respiratory electron transport chain"/>
    <property type="evidence" value="ECO:0007669"/>
    <property type="project" value="TreeGrafter"/>
</dbReference>
<feature type="region of interest" description="Disordered" evidence="2">
    <location>
        <begin position="577"/>
        <end position="604"/>
    </location>
</feature>
<keyword evidence="3" id="KW-0472">Membrane</keyword>
<feature type="transmembrane region" description="Helical" evidence="3">
    <location>
        <begin position="134"/>
        <end position="158"/>
    </location>
</feature>
<keyword evidence="3" id="KW-1133">Transmembrane helix</keyword>
<feature type="transmembrane region" description="Helical" evidence="3">
    <location>
        <begin position="500"/>
        <end position="525"/>
    </location>
</feature>
<dbReference type="GO" id="GO:0015990">
    <property type="term" value="P:electron transport coupled proton transport"/>
    <property type="evidence" value="ECO:0007669"/>
    <property type="project" value="TreeGrafter"/>
</dbReference>
<gene>
    <name evidence="5" type="primary">coxN_1</name>
    <name evidence="5" type="ORF">HRbin17_00771</name>
</gene>
<feature type="transmembrane region" description="Helical" evidence="3">
    <location>
        <begin position="279"/>
        <end position="299"/>
    </location>
</feature>
<comment type="caution">
    <text evidence="5">The sequence shown here is derived from an EMBL/GenBank/DDBJ whole genome shotgun (WGS) entry which is preliminary data.</text>
</comment>
<feature type="transmembrane region" description="Helical" evidence="3">
    <location>
        <begin position="30"/>
        <end position="53"/>
    </location>
</feature>
<evidence type="ECO:0000256" key="1">
    <source>
        <dbReference type="ARBA" id="ARBA00022660"/>
    </source>
</evidence>
<dbReference type="InterPro" id="IPR036927">
    <property type="entry name" value="Cyt_c_oxase-like_su1_sf"/>
</dbReference>
<dbReference type="AlphaFoldDB" id="A0A2H5XAQ5"/>
<feature type="transmembrane region" description="Helical" evidence="3">
    <location>
        <begin position="344"/>
        <end position="369"/>
    </location>
</feature>
<keyword evidence="5" id="KW-0560">Oxidoreductase</keyword>
<dbReference type="GO" id="GO:0009060">
    <property type="term" value="P:aerobic respiration"/>
    <property type="evidence" value="ECO:0007669"/>
    <property type="project" value="InterPro"/>
</dbReference>
<dbReference type="GO" id="GO:0016491">
    <property type="term" value="F:oxidoreductase activity"/>
    <property type="evidence" value="ECO:0007669"/>
    <property type="project" value="UniProtKB-KW"/>
</dbReference>
<organism evidence="5 6">
    <name type="scientific">Candidatus Fervidibacter japonicus</name>
    <dbReference type="NCBI Taxonomy" id="2035412"/>
    <lineage>
        <taxon>Bacteria</taxon>
        <taxon>Candidatus Fervidibacterota</taxon>
        <taxon>Candidatus Fervidibacter</taxon>
    </lineage>
</organism>
<dbReference type="InterPro" id="IPR023616">
    <property type="entry name" value="Cyt_c_oxase-like_su1_dom"/>
</dbReference>
<dbReference type="Proteomes" id="UP000236173">
    <property type="component" value="Unassembled WGS sequence"/>
</dbReference>
<proteinExistence type="predicted"/>
<evidence type="ECO:0000256" key="3">
    <source>
        <dbReference type="SAM" id="Phobius"/>
    </source>
</evidence>
<dbReference type="PANTHER" id="PTHR10422">
    <property type="entry name" value="CYTOCHROME C OXIDASE SUBUNIT 1"/>
    <property type="match status" value="1"/>
</dbReference>
<feature type="transmembrane region" description="Helical" evidence="3">
    <location>
        <begin position="311"/>
        <end position="332"/>
    </location>
</feature>
<feature type="transmembrane region" description="Helical" evidence="3">
    <location>
        <begin position="458"/>
        <end position="480"/>
    </location>
</feature>
<dbReference type="PROSITE" id="PS50855">
    <property type="entry name" value="COX1"/>
    <property type="match status" value="1"/>
</dbReference>
<evidence type="ECO:0000259" key="4">
    <source>
        <dbReference type="PROSITE" id="PS50855"/>
    </source>
</evidence>
<keyword evidence="1" id="KW-0249">Electron transport</keyword>
<evidence type="ECO:0000313" key="5">
    <source>
        <dbReference type="EMBL" id="GBC98269.1"/>
    </source>
</evidence>
<dbReference type="EMBL" id="BEHT01000008">
    <property type="protein sequence ID" value="GBC98269.1"/>
    <property type="molecule type" value="Genomic_DNA"/>
</dbReference>
<dbReference type="GO" id="GO:0020037">
    <property type="term" value="F:heme binding"/>
    <property type="evidence" value="ECO:0007669"/>
    <property type="project" value="InterPro"/>
</dbReference>
<feature type="transmembrane region" description="Helical" evidence="3">
    <location>
        <begin position="220"/>
        <end position="246"/>
    </location>
</feature>
<keyword evidence="1" id="KW-0813">Transport</keyword>
<protein>
    <submittedName>
        <fullName evidence="5">Alternative cytochrome c oxidase subunit 1</fullName>
        <ecNumber evidence="5">1.9.3.1</ecNumber>
    </submittedName>
</protein>
<feature type="domain" description="Cytochrome oxidase subunit I profile" evidence="4">
    <location>
        <begin position="13"/>
        <end position="564"/>
    </location>
</feature>
<reference evidence="6" key="1">
    <citation type="submission" date="2017-09" db="EMBL/GenBank/DDBJ databases">
        <title>Metaegenomics of thermophilic ammonia-oxidizing enrichment culture.</title>
        <authorList>
            <person name="Kato S."/>
            <person name="Suzuki K."/>
        </authorList>
    </citation>
    <scope>NUCLEOTIDE SEQUENCE [LARGE SCALE GENOMIC DNA]</scope>
</reference>
<dbReference type="SUPFAM" id="SSF81442">
    <property type="entry name" value="Cytochrome c oxidase subunit I-like"/>
    <property type="match status" value="1"/>
</dbReference>
<dbReference type="EC" id="1.9.3.1" evidence="5"/>
<dbReference type="GO" id="GO:0004129">
    <property type="term" value="F:cytochrome-c oxidase activity"/>
    <property type="evidence" value="ECO:0007669"/>
    <property type="project" value="InterPro"/>
</dbReference>
<dbReference type="PRINTS" id="PR01165">
    <property type="entry name" value="CYCOXIDASEI"/>
</dbReference>
<feature type="transmembrane region" description="Helical" evidence="3">
    <location>
        <begin position="95"/>
        <end position="114"/>
    </location>
</feature>
<feature type="transmembrane region" description="Helical" evidence="3">
    <location>
        <begin position="381"/>
        <end position="403"/>
    </location>
</feature>
<feature type="transmembrane region" description="Helical" evidence="3">
    <location>
        <begin position="178"/>
        <end position="200"/>
    </location>
</feature>
<dbReference type="InterPro" id="IPR000883">
    <property type="entry name" value="Cyt_C_Oxase_1"/>
</dbReference>
<feature type="transmembrane region" description="Helical" evidence="3">
    <location>
        <begin position="415"/>
        <end position="438"/>
    </location>
</feature>
<name>A0A2H5XAQ5_9BACT</name>
<keyword evidence="1" id="KW-0679">Respiratory chain</keyword>
<dbReference type="Pfam" id="PF00115">
    <property type="entry name" value="COX1"/>
    <property type="match status" value="1"/>
</dbReference>
<dbReference type="GO" id="GO:0016020">
    <property type="term" value="C:membrane"/>
    <property type="evidence" value="ECO:0007669"/>
    <property type="project" value="InterPro"/>
</dbReference>
<dbReference type="PANTHER" id="PTHR10422:SF18">
    <property type="entry name" value="CYTOCHROME C OXIDASE SUBUNIT 1"/>
    <property type="match status" value="1"/>
</dbReference>